<dbReference type="EMBL" id="CAJNOR010001739">
    <property type="protein sequence ID" value="CAF1192010.1"/>
    <property type="molecule type" value="Genomic_DNA"/>
</dbReference>
<protein>
    <submittedName>
        <fullName evidence="1">Uncharacterized protein</fullName>
    </submittedName>
</protein>
<name>A0A814VUD1_ADIRI</name>
<dbReference type="AlphaFoldDB" id="A0A814VUD1"/>
<evidence type="ECO:0000313" key="2">
    <source>
        <dbReference type="Proteomes" id="UP000663828"/>
    </source>
</evidence>
<evidence type="ECO:0000313" key="1">
    <source>
        <dbReference type="EMBL" id="CAF1192010.1"/>
    </source>
</evidence>
<reference evidence="1" key="1">
    <citation type="submission" date="2021-02" db="EMBL/GenBank/DDBJ databases">
        <authorList>
            <person name="Nowell W R."/>
        </authorList>
    </citation>
    <scope>NUCLEOTIDE SEQUENCE</scope>
</reference>
<comment type="caution">
    <text evidence="1">The sequence shown here is derived from an EMBL/GenBank/DDBJ whole genome shotgun (WGS) entry which is preliminary data.</text>
</comment>
<sequence length="351" mass="39950">MDCKHLPMLVIQSMAQRVYLDERYLCLASSLILFVFIRSQCIGLSSNHESQQIIHSFKLSMGIITKTIGQDSSFHSNLSSPKGNYSSCPTNQCEINELKHKKQYRSAGSINTCMTQARSSGMIPNLFSLHRPRSANWRQDSIIDYCSFKSDLHTSFEIPTSCNQSQSSTQCSFRVSYWYHQLVCLINTIVPMIVQLNSLLKLCQIYYNVLKFNYTTLRDELWPLLASSSPIKNTDLSCFDSDENIRQCGLVTRPGICQGAQRLRRNSRTNRGCNNNLYGNDKSVAAYDFGNFGSFEIRCNRSLCNGPLTFQAVKEIMFKYNITKTVDGQLSQGIRHSLSFIFVILIIIHLI</sequence>
<proteinExistence type="predicted"/>
<keyword evidence="2" id="KW-1185">Reference proteome</keyword>
<organism evidence="1 2">
    <name type="scientific">Adineta ricciae</name>
    <name type="common">Rotifer</name>
    <dbReference type="NCBI Taxonomy" id="249248"/>
    <lineage>
        <taxon>Eukaryota</taxon>
        <taxon>Metazoa</taxon>
        <taxon>Spiralia</taxon>
        <taxon>Gnathifera</taxon>
        <taxon>Rotifera</taxon>
        <taxon>Eurotatoria</taxon>
        <taxon>Bdelloidea</taxon>
        <taxon>Adinetida</taxon>
        <taxon>Adinetidae</taxon>
        <taxon>Adineta</taxon>
    </lineage>
</organism>
<accession>A0A814VUD1</accession>
<dbReference type="Proteomes" id="UP000663828">
    <property type="component" value="Unassembled WGS sequence"/>
</dbReference>
<gene>
    <name evidence="1" type="ORF">XAT740_LOCUS23173</name>
</gene>